<dbReference type="STRING" id="1051891.A0A0C3MFU3"/>
<organism evidence="2 3">
    <name type="scientific">Tulasnella calospora MUT 4182</name>
    <dbReference type="NCBI Taxonomy" id="1051891"/>
    <lineage>
        <taxon>Eukaryota</taxon>
        <taxon>Fungi</taxon>
        <taxon>Dikarya</taxon>
        <taxon>Basidiomycota</taxon>
        <taxon>Agaricomycotina</taxon>
        <taxon>Agaricomycetes</taxon>
        <taxon>Cantharellales</taxon>
        <taxon>Tulasnellaceae</taxon>
        <taxon>Tulasnella</taxon>
    </lineage>
</organism>
<sequence length="141" mass="15380">MPTTAEIQRLFLSSPKYAVVGASKDPSKYGTRVLKWYIACKKDVTPIHHKESSLEEIPTLKTLKDLPSPTTASVSIITPPKVTLGILQEAKALGVPALWLQPGAEDDEVRQYVNDNLSDRVILGGPCILVSGDKILESLTR</sequence>
<dbReference type="InterPro" id="IPR036291">
    <property type="entry name" value="NAD(P)-bd_dom_sf"/>
</dbReference>
<dbReference type="Pfam" id="PF13380">
    <property type="entry name" value="CoA_binding_2"/>
    <property type="match status" value="1"/>
</dbReference>
<reference evidence="3" key="2">
    <citation type="submission" date="2015-01" db="EMBL/GenBank/DDBJ databases">
        <title>Evolutionary Origins and Diversification of the Mycorrhizal Mutualists.</title>
        <authorList>
            <consortium name="DOE Joint Genome Institute"/>
            <consortium name="Mycorrhizal Genomics Consortium"/>
            <person name="Kohler A."/>
            <person name="Kuo A."/>
            <person name="Nagy L.G."/>
            <person name="Floudas D."/>
            <person name="Copeland A."/>
            <person name="Barry K.W."/>
            <person name="Cichocki N."/>
            <person name="Veneault-Fourrey C."/>
            <person name="LaButti K."/>
            <person name="Lindquist E.A."/>
            <person name="Lipzen A."/>
            <person name="Lundell T."/>
            <person name="Morin E."/>
            <person name="Murat C."/>
            <person name="Riley R."/>
            <person name="Ohm R."/>
            <person name="Sun H."/>
            <person name="Tunlid A."/>
            <person name="Henrissat B."/>
            <person name="Grigoriev I.V."/>
            <person name="Hibbett D.S."/>
            <person name="Martin F."/>
        </authorList>
    </citation>
    <scope>NUCLEOTIDE SEQUENCE [LARGE SCALE GENOMIC DNA]</scope>
    <source>
        <strain evidence="3">MUT 4182</strain>
    </source>
</reference>
<name>A0A0C3MFU3_9AGAM</name>
<reference evidence="2 3" key="1">
    <citation type="submission" date="2014-04" db="EMBL/GenBank/DDBJ databases">
        <authorList>
            <consortium name="DOE Joint Genome Institute"/>
            <person name="Kuo A."/>
            <person name="Girlanda M."/>
            <person name="Perotto S."/>
            <person name="Kohler A."/>
            <person name="Nagy L.G."/>
            <person name="Floudas D."/>
            <person name="Copeland A."/>
            <person name="Barry K.W."/>
            <person name="Cichocki N."/>
            <person name="Veneault-Fourrey C."/>
            <person name="LaButti K."/>
            <person name="Lindquist E.A."/>
            <person name="Lipzen A."/>
            <person name="Lundell T."/>
            <person name="Morin E."/>
            <person name="Murat C."/>
            <person name="Sun H."/>
            <person name="Tunlid A."/>
            <person name="Henrissat B."/>
            <person name="Grigoriev I.V."/>
            <person name="Hibbett D.S."/>
            <person name="Martin F."/>
            <person name="Nordberg H.P."/>
            <person name="Cantor M.N."/>
            <person name="Hua S.X."/>
        </authorList>
    </citation>
    <scope>NUCLEOTIDE SEQUENCE [LARGE SCALE GENOMIC DNA]</scope>
    <source>
        <strain evidence="2 3">MUT 4182</strain>
    </source>
</reference>
<feature type="domain" description="CoA-binding" evidence="1">
    <location>
        <begin position="11"/>
        <end position="104"/>
    </location>
</feature>
<accession>A0A0C3MFU3</accession>
<dbReference type="Proteomes" id="UP000054248">
    <property type="component" value="Unassembled WGS sequence"/>
</dbReference>
<keyword evidence="3" id="KW-1185">Reference proteome</keyword>
<dbReference type="AlphaFoldDB" id="A0A0C3MFU3"/>
<dbReference type="OrthoDB" id="5138418at2759"/>
<proteinExistence type="predicted"/>
<dbReference type="PANTHER" id="PTHR33303">
    <property type="entry name" value="CYTOPLASMIC PROTEIN-RELATED"/>
    <property type="match status" value="1"/>
</dbReference>
<dbReference type="PANTHER" id="PTHR33303:SF2">
    <property type="entry name" value="COA-BINDING DOMAIN-CONTAINING PROTEIN"/>
    <property type="match status" value="1"/>
</dbReference>
<evidence type="ECO:0000313" key="2">
    <source>
        <dbReference type="EMBL" id="KIO32597.1"/>
    </source>
</evidence>
<dbReference type="SMART" id="SM00881">
    <property type="entry name" value="CoA_binding"/>
    <property type="match status" value="1"/>
</dbReference>
<dbReference type="HOGENOM" id="CLU_112567_1_1_1"/>
<protein>
    <recommendedName>
        <fullName evidence="1">CoA-binding domain-containing protein</fullName>
    </recommendedName>
</protein>
<gene>
    <name evidence="2" type="ORF">M407DRAFT_241311</name>
</gene>
<dbReference type="Gene3D" id="3.40.50.720">
    <property type="entry name" value="NAD(P)-binding Rossmann-like Domain"/>
    <property type="match status" value="1"/>
</dbReference>
<dbReference type="EMBL" id="KN822953">
    <property type="protein sequence ID" value="KIO32597.1"/>
    <property type="molecule type" value="Genomic_DNA"/>
</dbReference>
<dbReference type="InterPro" id="IPR003781">
    <property type="entry name" value="CoA-bd"/>
</dbReference>
<evidence type="ECO:0000313" key="3">
    <source>
        <dbReference type="Proteomes" id="UP000054248"/>
    </source>
</evidence>
<evidence type="ECO:0000259" key="1">
    <source>
        <dbReference type="SMART" id="SM00881"/>
    </source>
</evidence>
<dbReference type="SUPFAM" id="SSF51735">
    <property type="entry name" value="NAD(P)-binding Rossmann-fold domains"/>
    <property type="match status" value="1"/>
</dbReference>